<protein>
    <submittedName>
        <fullName evidence="2">DNA-binding MarR family transcriptional regulator</fullName>
    </submittedName>
</protein>
<dbReference type="InterPro" id="IPR039422">
    <property type="entry name" value="MarR/SlyA-like"/>
</dbReference>
<proteinExistence type="predicted"/>
<evidence type="ECO:0000313" key="2">
    <source>
        <dbReference type="EMBL" id="NYF91296.1"/>
    </source>
</evidence>
<dbReference type="InterPro" id="IPR000835">
    <property type="entry name" value="HTH_MarR-typ"/>
</dbReference>
<sequence length="156" mass="17747">MRIEAFLRQSPIFQASRIARRMEISLNVILRDERLTLFEALMLAAIFFEEKGGIKPSDLAETFQTTRGNVSHCVSSLEAKGLVRRRIDEDDARSFRLVLQPMGKRRAARVAGIFDRMQTHFEENVGEAKLAGMLEQMRVVEELCLHLAEAAGERGR</sequence>
<dbReference type="PANTHER" id="PTHR33164:SF57">
    <property type="entry name" value="MARR-FAMILY TRANSCRIPTIONAL REGULATOR"/>
    <property type="match status" value="1"/>
</dbReference>
<dbReference type="AlphaFoldDB" id="A0A852VNX7"/>
<dbReference type="SMART" id="SM00347">
    <property type="entry name" value="HTH_MARR"/>
    <property type="match status" value="1"/>
</dbReference>
<evidence type="ECO:0000259" key="1">
    <source>
        <dbReference type="PROSITE" id="PS50995"/>
    </source>
</evidence>
<reference evidence="2 3" key="1">
    <citation type="submission" date="2020-07" db="EMBL/GenBank/DDBJ databases">
        <title>Genomic Encyclopedia of Type Strains, Phase IV (KMG-V): Genome sequencing to study the core and pangenomes of soil and plant-associated prokaryotes.</title>
        <authorList>
            <person name="Whitman W."/>
        </authorList>
    </citation>
    <scope>NUCLEOTIDE SEQUENCE [LARGE SCALE GENOMIC DNA]</scope>
    <source>
        <strain evidence="2 3">M8UP22</strain>
    </source>
</reference>
<dbReference type="InterPro" id="IPR036390">
    <property type="entry name" value="WH_DNA-bd_sf"/>
</dbReference>
<dbReference type="InterPro" id="IPR036388">
    <property type="entry name" value="WH-like_DNA-bd_sf"/>
</dbReference>
<organism evidence="2 3">
    <name type="scientific">Tunturiibacter lichenicola</name>
    <dbReference type="NCBI Taxonomy" id="2051959"/>
    <lineage>
        <taxon>Bacteria</taxon>
        <taxon>Pseudomonadati</taxon>
        <taxon>Acidobacteriota</taxon>
        <taxon>Terriglobia</taxon>
        <taxon>Terriglobales</taxon>
        <taxon>Acidobacteriaceae</taxon>
        <taxon>Tunturiibacter</taxon>
    </lineage>
</organism>
<dbReference type="Pfam" id="PF01047">
    <property type="entry name" value="MarR"/>
    <property type="match status" value="1"/>
</dbReference>
<comment type="caution">
    <text evidence="2">The sequence shown here is derived from an EMBL/GenBank/DDBJ whole genome shotgun (WGS) entry which is preliminary data.</text>
</comment>
<dbReference type="Proteomes" id="UP000564385">
    <property type="component" value="Unassembled WGS sequence"/>
</dbReference>
<dbReference type="PANTHER" id="PTHR33164">
    <property type="entry name" value="TRANSCRIPTIONAL REGULATOR, MARR FAMILY"/>
    <property type="match status" value="1"/>
</dbReference>
<dbReference type="Gene3D" id="1.10.10.10">
    <property type="entry name" value="Winged helix-like DNA-binding domain superfamily/Winged helix DNA-binding domain"/>
    <property type="match status" value="1"/>
</dbReference>
<accession>A0A852VNX7</accession>
<keyword evidence="2" id="KW-0238">DNA-binding</keyword>
<name>A0A852VNX7_9BACT</name>
<dbReference type="GO" id="GO:0006950">
    <property type="term" value="P:response to stress"/>
    <property type="evidence" value="ECO:0007669"/>
    <property type="project" value="TreeGrafter"/>
</dbReference>
<gene>
    <name evidence="2" type="ORF">HDF08_003398</name>
</gene>
<feature type="domain" description="HTH marR-type" evidence="1">
    <location>
        <begin position="1"/>
        <end position="142"/>
    </location>
</feature>
<dbReference type="PROSITE" id="PS50995">
    <property type="entry name" value="HTH_MARR_2"/>
    <property type="match status" value="1"/>
</dbReference>
<dbReference type="EMBL" id="JACCCU010000002">
    <property type="protein sequence ID" value="NYF91296.1"/>
    <property type="molecule type" value="Genomic_DNA"/>
</dbReference>
<dbReference type="GO" id="GO:0003677">
    <property type="term" value="F:DNA binding"/>
    <property type="evidence" value="ECO:0007669"/>
    <property type="project" value="UniProtKB-KW"/>
</dbReference>
<dbReference type="SUPFAM" id="SSF46785">
    <property type="entry name" value="Winged helix' DNA-binding domain"/>
    <property type="match status" value="1"/>
</dbReference>
<dbReference type="GO" id="GO:0003700">
    <property type="term" value="F:DNA-binding transcription factor activity"/>
    <property type="evidence" value="ECO:0007669"/>
    <property type="project" value="InterPro"/>
</dbReference>
<evidence type="ECO:0000313" key="3">
    <source>
        <dbReference type="Proteomes" id="UP000564385"/>
    </source>
</evidence>